<dbReference type="InterPro" id="IPR036259">
    <property type="entry name" value="MFS_trans_sf"/>
</dbReference>
<dbReference type="InterPro" id="IPR011701">
    <property type="entry name" value="MFS"/>
</dbReference>
<feature type="transmembrane region" description="Helical" evidence="8">
    <location>
        <begin position="181"/>
        <end position="201"/>
    </location>
</feature>
<evidence type="ECO:0000256" key="6">
    <source>
        <dbReference type="ARBA" id="ARBA00023136"/>
    </source>
</evidence>
<evidence type="ECO:0000313" key="10">
    <source>
        <dbReference type="EMBL" id="SLN41190.1"/>
    </source>
</evidence>
<dbReference type="FunFam" id="1.20.1720.10:FF:000004">
    <property type="entry name" value="EmrB/QacA family drug resistance transporter"/>
    <property type="match status" value="1"/>
</dbReference>
<evidence type="ECO:0000256" key="8">
    <source>
        <dbReference type="SAM" id="Phobius"/>
    </source>
</evidence>
<keyword evidence="4 8" id="KW-0812">Transmembrane</keyword>
<evidence type="ECO:0000256" key="1">
    <source>
        <dbReference type="ARBA" id="ARBA00004651"/>
    </source>
</evidence>
<proteinExistence type="predicted"/>
<dbReference type="NCBIfam" id="TIGR00711">
    <property type="entry name" value="efflux_EmrB"/>
    <property type="match status" value="1"/>
</dbReference>
<feature type="transmembrane region" description="Helical" evidence="8">
    <location>
        <begin position="349"/>
        <end position="370"/>
    </location>
</feature>
<feature type="transmembrane region" description="Helical" evidence="8">
    <location>
        <begin position="376"/>
        <end position="395"/>
    </location>
</feature>
<dbReference type="GO" id="GO:0022857">
    <property type="term" value="F:transmembrane transporter activity"/>
    <property type="evidence" value="ECO:0007669"/>
    <property type="project" value="InterPro"/>
</dbReference>
<dbReference type="InterPro" id="IPR004638">
    <property type="entry name" value="EmrB-like"/>
</dbReference>
<evidence type="ECO:0000256" key="5">
    <source>
        <dbReference type="ARBA" id="ARBA00022989"/>
    </source>
</evidence>
<feature type="transmembrane region" description="Helical" evidence="8">
    <location>
        <begin position="213"/>
        <end position="234"/>
    </location>
</feature>
<sequence length="512" mass="53013">MTNTSPPIESPPPHNAQTEHSAPTTSVRLVIASVAVLLLLAALDQTIVSTALPTIVADLGGLNHLSWVVTSYILASTIAAPLYGKFGDLYGRRNVVFISVSIFLVGSVLCGLASSMVFLILARAVQGLGGGGLFVLALSIIGDVLPPKDRGKIQGVFAGVFGLSSVIGPLLGGWFVDALSWHWIFFINLPIGALALVGFLVSFKPTGVRKSPAIDFAGAISLTLALASLVLVTALGGKEIAWSSLEAIGLMTLFVASTTAFIVSELRAAEPILPLSLFKMNVFTVTTLLALLTGAAMLGSITFLPVFLQMAKGASATSSGLQLIPLTVGILTGSTIAGRYMGRTGRYRILPIIGTFLATFGALGLTQISPEMANPLFYGALILFGSGLGMNFPVITTAVQNTVPRAQLGTATAAGVLFRQIGGSVAVALFGAIFASGVANAMGGVHVEGMSSVAELGPQLLAKLPIEIKSQIAVSVTDAVTPIYWIVASLLAIAFVISLFLKEEMLQGHAPK</sequence>
<feature type="transmembrane region" description="Helical" evidence="8">
    <location>
        <begin position="320"/>
        <end position="337"/>
    </location>
</feature>
<feature type="transmembrane region" description="Helical" evidence="8">
    <location>
        <begin position="240"/>
        <end position="263"/>
    </location>
</feature>
<feature type="domain" description="Major facilitator superfamily (MFS) profile" evidence="9">
    <location>
        <begin position="30"/>
        <end position="506"/>
    </location>
</feature>
<evidence type="ECO:0000256" key="3">
    <source>
        <dbReference type="ARBA" id="ARBA00022475"/>
    </source>
</evidence>
<evidence type="ECO:0000259" key="9">
    <source>
        <dbReference type="PROSITE" id="PS50850"/>
    </source>
</evidence>
<feature type="transmembrane region" description="Helical" evidence="8">
    <location>
        <begin position="29"/>
        <end position="52"/>
    </location>
</feature>
<feature type="transmembrane region" description="Helical" evidence="8">
    <location>
        <begin position="127"/>
        <end position="145"/>
    </location>
</feature>
<dbReference type="Pfam" id="PF07690">
    <property type="entry name" value="MFS_1"/>
    <property type="match status" value="1"/>
</dbReference>
<dbReference type="PANTHER" id="PTHR23501">
    <property type="entry name" value="MAJOR FACILITATOR SUPERFAMILY"/>
    <property type="match status" value="1"/>
</dbReference>
<dbReference type="OrthoDB" id="9812221at2"/>
<dbReference type="EMBL" id="FWFW01000005">
    <property type="protein sequence ID" value="SLN41190.1"/>
    <property type="molecule type" value="Genomic_DNA"/>
</dbReference>
<comment type="subcellular location">
    <subcellularLocation>
        <location evidence="1">Cell membrane</location>
        <topology evidence="1">Multi-pass membrane protein</topology>
    </subcellularLocation>
</comment>
<feature type="transmembrane region" description="Helical" evidence="8">
    <location>
        <begin position="283"/>
        <end position="308"/>
    </location>
</feature>
<dbReference type="PROSITE" id="PS50850">
    <property type="entry name" value="MFS"/>
    <property type="match status" value="1"/>
</dbReference>
<evidence type="ECO:0000256" key="4">
    <source>
        <dbReference type="ARBA" id="ARBA00022692"/>
    </source>
</evidence>
<dbReference type="Gene3D" id="1.20.1720.10">
    <property type="entry name" value="Multidrug resistance protein D"/>
    <property type="match status" value="1"/>
</dbReference>
<protein>
    <submittedName>
        <fullName evidence="10">Multidrug resistance protein 3</fullName>
    </submittedName>
</protein>
<gene>
    <name evidence="10" type="primary">bmr3</name>
    <name evidence="10" type="ORF">PAM7971_01894</name>
</gene>
<evidence type="ECO:0000256" key="2">
    <source>
        <dbReference type="ARBA" id="ARBA00022448"/>
    </source>
</evidence>
<dbReference type="Proteomes" id="UP000193307">
    <property type="component" value="Unassembled WGS sequence"/>
</dbReference>
<dbReference type="AlphaFoldDB" id="A0A1Y5SID4"/>
<keyword evidence="2" id="KW-0813">Transport</keyword>
<name>A0A1Y5SID4_9RHOB</name>
<feature type="transmembrane region" description="Helical" evidence="8">
    <location>
        <begin position="64"/>
        <end position="83"/>
    </location>
</feature>
<dbReference type="PANTHER" id="PTHR23501:SF197">
    <property type="entry name" value="COMD"/>
    <property type="match status" value="1"/>
</dbReference>
<dbReference type="STRING" id="658057.SAMN04488032_104183"/>
<feature type="transmembrane region" description="Helical" evidence="8">
    <location>
        <begin position="483"/>
        <end position="501"/>
    </location>
</feature>
<keyword evidence="11" id="KW-1185">Reference proteome</keyword>
<organism evidence="10 11">
    <name type="scientific">Pacificibacter marinus</name>
    <dbReference type="NCBI Taxonomy" id="658057"/>
    <lineage>
        <taxon>Bacteria</taxon>
        <taxon>Pseudomonadati</taxon>
        <taxon>Pseudomonadota</taxon>
        <taxon>Alphaproteobacteria</taxon>
        <taxon>Rhodobacterales</taxon>
        <taxon>Roseobacteraceae</taxon>
        <taxon>Pacificibacter</taxon>
    </lineage>
</organism>
<dbReference type="RefSeq" id="WP_085849047.1">
    <property type="nucleotide sequence ID" value="NZ_FNZV01000004.1"/>
</dbReference>
<feature type="transmembrane region" description="Helical" evidence="8">
    <location>
        <begin position="95"/>
        <end position="121"/>
    </location>
</feature>
<accession>A0A1Y5SID4</accession>
<feature type="transmembrane region" description="Helical" evidence="8">
    <location>
        <begin position="416"/>
        <end position="439"/>
    </location>
</feature>
<dbReference type="SUPFAM" id="SSF103473">
    <property type="entry name" value="MFS general substrate transporter"/>
    <property type="match status" value="1"/>
</dbReference>
<evidence type="ECO:0000256" key="7">
    <source>
        <dbReference type="SAM" id="MobiDB-lite"/>
    </source>
</evidence>
<evidence type="ECO:0000313" key="11">
    <source>
        <dbReference type="Proteomes" id="UP000193307"/>
    </source>
</evidence>
<reference evidence="10 11" key="1">
    <citation type="submission" date="2017-03" db="EMBL/GenBank/DDBJ databases">
        <authorList>
            <person name="Afonso C.L."/>
            <person name="Miller P.J."/>
            <person name="Scott M.A."/>
            <person name="Spackman E."/>
            <person name="Goraichik I."/>
            <person name="Dimitrov K.M."/>
            <person name="Suarez D.L."/>
            <person name="Swayne D.E."/>
        </authorList>
    </citation>
    <scope>NUCLEOTIDE SEQUENCE [LARGE SCALE GENOMIC DNA]</scope>
    <source>
        <strain evidence="10 11">CECT 7971</strain>
    </source>
</reference>
<dbReference type="Gene3D" id="1.20.1250.20">
    <property type="entry name" value="MFS general substrate transporter like domains"/>
    <property type="match status" value="1"/>
</dbReference>
<feature type="transmembrane region" description="Helical" evidence="8">
    <location>
        <begin position="157"/>
        <end position="175"/>
    </location>
</feature>
<feature type="region of interest" description="Disordered" evidence="7">
    <location>
        <begin position="1"/>
        <end position="20"/>
    </location>
</feature>
<dbReference type="GO" id="GO:0005886">
    <property type="term" value="C:plasma membrane"/>
    <property type="evidence" value="ECO:0007669"/>
    <property type="project" value="UniProtKB-SubCell"/>
</dbReference>
<dbReference type="InterPro" id="IPR020846">
    <property type="entry name" value="MFS_dom"/>
</dbReference>
<keyword evidence="5 8" id="KW-1133">Transmembrane helix</keyword>
<keyword evidence="3" id="KW-1003">Cell membrane</keyword>
<keyword evidence="6 8" id="KW-0472">Membrane</keyword>
<dbReference type="CDD" id="cd17502">
    <property type="entry name" value="MFS_Azr1_MDR_like"/>
    <property type="match status" value="1"/>
</dbReference>